<protein>
    <submittedName>
        <fullName evidence="1">Uncharacterized protein</fullName>
    </submittedName>
</protein>
<dbReference type="Proteomes" id="UP001152888">
    <property type="component" value="Unassembled WGS sequence"/>
</dbReference>
<proteinExistence type="predicted"/>
<organism evidence="1 2">
    <name type="scientific">Acanthoscelides obtectus</name>
    <name type="common">Bean weevil</name>
    <name type="synonym">Bruchus obtectus</name>
    <dbReference type="NCBI Taxonomy" id="200917"/>
    <lineage>
        <taxon>Eukaryota</taxon>
        <taxon>Metazoa</taxon>
        <taxon>Ecdysozoa</taxon>
        <taxon>Arthropoda</taxon>
        <taxon>Hexapoda</taxon>
        <taxon>Insecta</taxon>
        <taxon>Pterygota</taxon>
        <taxon>Neoptera</taxon>
        <taxon>Endopterygota</taxon>
        <taxon>Coleoptera</taxon>
        <taxon>Polyphaga</taxon>
        <taxon>Cucujiformia</taxon>
        <taxon>Chrysomeloidea</taxon>
        <taxon>Chrysomelidae</taxon>
        <taxon>Bruchinae</taxon>
        <taxon>Bruchini</taxon>
        <taxon>Acanthoscelides</taxon>
    </lineage>
</organism>
<evidence type="ECO:0000313" key="1">
    <source>
        <dbReference type="EMBL" id="CAH1962269.1"/>
    </source>
</evidence>
<reference evidence="1" key="1">
    <citation type="submission" date="2022-03" db="EMBL/GenBank/DDBJ databases">
        <authorList>
            <person name="Sayadi A."/>
        </authorList>
    </citation>
    <scope>NUCLEOTIDE SEQUENCE</scope>
</reference>
<accession>A0A9P0NZ16</accession>
<keyword evidence="2" id="KW-1185">Reference proteome</keyword>
<dbReference type="EMBL" id="CAKOFQ010006700">
    <property type="protein sequence ID" value="CAH1962269.1"/>
    <property type="molecule type" value="Genomic_DNA"/>
</dbReference>
<name>A0A9P0NZ16_ACAOB</name>
<gene>
    <name evidence="1" type="ORF">ACAOBT_LOCUS4599</name>
</gene>
<dbReference type="AlphaFoldDB" id="A0A9P0NZ16"/>
<comment type="caution">
    <text evidence="1">The sequence shown here is derived from an EMBL/GenBank/DDBJ whole genome shotgun (WGS) entry which is preliminary data.</text>
</comment>
<evidence type="ECO:0000313" key="2">
    <source>
        <dbReference type="Proteomes" id="UP001152888"/>
    </source>
</evidence>
<sequence length="58" mass="6787">MAPRWSNRWYGEMPDSSSLPVIHNSRSGHYVCFYQIDLAQIYISSEHNQNCEYPTSGY</sequence>